<dbReference type="SUPFAM" id="SSF50129">
    <property type="entry name" value="GroES-like"/>
    <property type="match status" value="1"/>
</dbReference>
<dbReference type="SMART" id="SM00829">
    <property type="entry name" value="PKS_ER"/>
    <property type="match status" value="1"/>
</dbReference>
<dbReference type="CDD" id="cd08249">
    <property type="entry name" value="enoyl_reductase_like"/>
    <property type="match status" value="1"/>
</dbReference>
<keyword evidence="6" id="KW-1185">Reference proteome</keyword>
<dbReference type="Pfam" id="PF08240">
    <property type="entry name" value="ADH_N"/>
    <property type="match status" value="1"/>
</dbReference>
<dbReference type="Gene3D" id="3.40.50.720">
    <property type="entry name" value="NAD(P)-binding Rossmann-like Domain"/>
    <property type="match status" value="1"/>
</dbReference>
<dbReference type="InterPro" id="IPR036291">
    <property type="entry name" value="NAD(P)-bd_dom_sf"/>
</dbReference>
<dbReference type="OrthoDB" id="48317at2759"/>
<dbReference type="GO" id="GO:0016651">
    <property type="term" value="F:oxidoreductase activity, acting on NAD(P)H"/>
    <property type="evidence" value="ECO:0007669"/>
    <property type="project" value="InterPro"/>
</dbReference>
<dbReference type="EMBL" id="VFLP01000059">
    <property type="protein sequence ID" value="TRX90077.1"/>
    <property type="molecule type" value="Genomic_DNA"/>
</dbReference>
<accession>A0A553HQ56</accession>
<feature type="domain" description="Enoyl reductase (ER)" evidence="4">
    <location>
        <begin position="13"/>
        <end position="332"/>
    </location>
</feature>
<keyword evidence="2" id="KW-0560">Oxidoreductase</keyword>
<reference evidence="6" key="1">
    <citation type="submission" date="2019-06" db="EMBL/GenBank/DDBJ databases">
        <title>Draft genome sequence of the griseofulvin-producing fungus Xylaria cubensis strain G536.</title>
        <authorList>
            <person name="Mead M.E."/>
            <person name="Raja H.A."/>
            <person name="Steenwyk J.L."/>
            <person name="Knowles S.L."/>
            <person name="Oberlies N.H."/>
            <person name="Rokas A."/>
        </authorList>
    </citation>
    <scope>NUCLEOTIDE SEQUENCE [LARGE SCALE GENOMIC DNA]</scope>
    <source>
        <strain evidence="6">G536</strain>
    </source>
</reference>
<dbReference type="InterPro" id="IPR047122">
    <property type="entry name" value="Trans-enoyl_RdTase-like"/>
</dbReference>
<feature type="region of interest" description="Disordered" evidence="3">
    <location>
        <begin position="1"/>
        <end position="26"/>
    </location>
</feature>
<dbReference type="STRING" id="2512241.A0A553HQ56"/>
<dbReference type="SUPFAM" id="SSF51735">
    <property type="entry name" value="NAD(P)-binding Rossmann-fold domains"/>
    <property type="match status" value="1"/>
</dbReference>
<name>A0A553HQ56_9PEZI</name>
<comment type="similarity">
    <text evidence="1">Belongs to the zinc-containing alcohol dehydrogenase family.</text>
</comment>
<dbReference type="InterPro" id="IPR011032">
    <property type="entry name" value="GroES-like_sf"/>
</dbReference>
<comment type="caution">
    <text evidence="5">The sequence shown here is derived from an EMBL/GenBank/DDBJ whole genome shotgun (WGS) entry which is preliminary data.</text>
</comment>
<protein>
    <recommendedName>
        <fullName evidence="4">Enoyl reductase (ER) domain-containing protein</fullName>
    </recommendedName>
</protein>
<dbReference type="Pfam" id="PF00107">
    <property type="entry name" value="ADH_zinc_N"/>
    <property type="match status" value="1"/>
</dbReference>
<feature type="compositionally biased region" description="Polar residues" evidence="3">
    <location>
        <begin position="1"/>
        <end position="19"/>
    </location>
</feature>
<evidence type="ECO:0000256" key="1">
    <source>
        <dbReference type="ARBA" id="ARBA00008072"/>
    </source>
</evidence>
<organism evidence="5 6">
    <name type="scientific">Xylaria flabelliformis</name>
    <dbReference type="NCBI Taxonomy" id="2512241"/>
    <lineage>
        <taxon>Eukaryota</taxon>
        <taxon>Fungi</taxon>
        <taxon>Dikarya</taxon>
        <taxon>Ascomycota</taxon>
        <taxon>Pezizomycotina</taxon>
        <taxon>Sordariomycetes</taxon>
        <taxon>Xylariomycetidae</taxon>
        <taxon>Xylariales</taxon>
        <taxon>Xylariaceae</taxon>
        <taxon>Xylaria</taxon>
    </lineage>
</organism>
<evidence type="ECO:0000256" key="2">
    <source>
        <dbReference type="ARBA" id="ARBA00023002"/>
    </source>
</evidence>
<dbReference type="PANTHER" id="PTHR45348">
    <property type="entry name" value="HYPOTHETICAL OXIDOREDUCTASE (EUROFUNG)"/>
    <property type="match status" value="1"/>
</dbReference>
<gene>
    <name evidence="5" type="ORF">FHL15_008996</name>
</gene>
<proteinExistence type="inferred from homology"/>
<evidence type="ECO:0000313" key="6">
    <source>
        <dbReference type="Proteomes" id="UP000319160"/>
    </source>
</evidence>
<dbReference type="PANTHER" id="PTHR45348:SF3">
    <property type="entry name" value="ENOYL REDUCTASE (ER) DOMAIN-CONTAINING PROTEIN"/>
    <property type="match status" value="1"/>
</dbReference>
<sequence>MSIQQLQASKQGGTFSQVTAPIPKPDSHEVAIRPKAVSLNPIDWKNLHFGAMVSAWPAVLGIEGAGVVESVGSSVTSFKPGDEVMSWISRNQFNGAFQDVYTSQETWIARKPSSLSFEEATSLPIGFLTGGAAVAVGLKVALPGLSKPDSTAPQLKSILVLGASSAVGAAAVQLLRIALPSATIITTSSAAHHAHLKSLGATTCLERSAQEDASALKAASPGGTGVDAVLDAVGACGDSPAVFDALRSDGPKLYSLVLTRLGIEFPPGLQAMMVGGYDLVSKYPDAMEYLTKLLEDGKYQLPVKVEVVGKGLSAIEGNLDKVMKVSGTKLVISL</sequence>
<evidence type="ECO:0000256" key="3">
    <source>
        <dbReference type="SAM" id="MobiDB-lite"/>
    </source>
</evidence>
<dbReference type="Gene3D" id="3.90.180.10">
    <property type="entry name" value="Medium-chain alcohol dehydrogenases, catalytic domain"/>
    <property type="match status" value="1"/>
</dbReference>
<dbReference type="Proteomes" id="UP000319160">
    <property type="component" value="Unassembled WGS sequence"/>
</dbReference>
<dbReference type="InterPro" id="IPR013149">
    <property type="entry name" value="ADH-like_C"/>
</dbReference>
<dbReference type="InterPro" id="IPR013154">
    <property type="entry name" value="ADH-like_N"/>
</dbReference>
<evidence type="ECO:0000259" key="4">
    <source>
        <dbReference type="SMART" id="SM00829"/>
    </source>
</evidence>
<dbReference type="AlphaFoldDB" id="A0A553HQ56"/>
<dbReference type="InterPro" id="IPR020843">
    <property type="entry name" value="ER"/>
</dbReference>
<evidence type="ECO:0000313" key="5">
    <source>
        <dbReference type="EMBL" id="TRX90077.1"/>
    </source>
</evidence>